<gene>
    <name evidence="1" type="ORF">PAPOLLO_LOCUS12458</name>
</gene>
<reference evidence="1" key="1">
    <citation type="submission" date="2021-04" db="EMBL/GenBank/DDBJ databases">
        <authorList>
            <person name="Tunstrom K."/>
        </authorList>
    </citation>
    <scope>NUCLEOTIDE SEQUENCE</scope>
</reference>
<name>A0A8S3WZN1_PARAO</name>
<dbReference type="AlphaFoldDB" id="A0A8S3WZN1"/>
<comment type="caution">
    <text evidence="1">The sequence shown here is derived from an EMBL/GenBank/DDBJ whole genome shotgun (WGS) entry which is preliminary data.</text>
</comment>
<dbReference type="Proteomes" id="UP000691718">
    <property type="component" value="Unassembled WGS sequence"/>
</dbReference>
<proteinExistence type="predicted"/>
<dbReference type="EMBL" id="CAJQZP010000885">
    <property type="protein sequence ID" value="CAG4993180.1"/>
    <property type="molecule type" value="Genomic_DNA"/>
</dbReference>
<dbReference type="OrthoDB" id="7402085at2759"/>
<evidence type="ECO:0000313" key="1">
    <source>
        <dbReference type="EMBL" id="CAG4993180.1"/>
    </source>
</evidence>
<evidence type="ECO:0000313" key="2">
    <source>
        <dbReference type="Proteomes" id="UP000691718"/>
    </source>
</evidence>
<sequence length="116" mass="13151">MDPVKKKYKKALKVSEIVDYLQDIEDYSDEELNDIEVAILPPDEVDEMTEIEEGHDDNMGVLPVSDVASQVEFSCTINNVAENHLTQTASRTSKTVTWRKCEPVYSEIQPESNTTE</sequence>
<accession>A0A8S3WZN1</accession>
<protein>
    <submittedName>
        <fullName evidence="1">(apollo) hypothetical protein</fullName>
    </submittedName>
</protein>
<organism evidence="1 2">
    <name type="scientific">Parnassius apollo</name>
    <name type="common">Apollo butterfly</name>
    <name type="synonym">Papilio apollo</name>
    <dbReference type="NCBI Taxonomy" id="110799"/>
    <lineage>
        <taxon>Eukaryota</taxon>
        <taxon>Metazoa</taxon>
        <taxon>Ecdysozoa</taxon>
        <taxon>Arthropoda</taxon>
        <taxon>Hexapoda</taxon>
        <taxon>Insecta</taxon>
        <taxon>Pterygota</taxon>
        <taxon>Neoptera</taxon>
        <taxon>Endopterygota</taxon>
        <taxon>Lepidoptera</taxon>
        <taxon>Glossata</taxon>
        <taxon>Ditrysia</taxon>
        <taxon>Papilionoidea</taxon>
        <taxon>Papilionidae</taxon>
        <taxon>Parnassiinae</taxon>
        <taxon>Parnassini</taxon>
        <taxon>Parnassius</taxon>
        <taxon>Parnassius</taxon>
    </lineage>
</organism>
<keyword evidence="2" id="KW-1185">Reference proteome</keyword>